<dbReference type="InterPro" id="IPR015854">
    <property type="entry name" value="ABC_transpr_LolD-like"/>
</dbReference>
<feature type="domain" description="ABC transporter" evidence="8">
    <location>
        <begin position="21"/>
        <end position="260"/>
    </location>
</feature>
<dbReference type="PROSITE" id="PS00211">
    <property type="entry name" value="ABC_TRANSPORTER_1"/>
    <property type="match status" value="1"/>
</dbReference>
<dbReference type="Pfam" id="PF00005">
    <property type="entry name" value="ABC_tran"/>
    <property type="match status" value="1"/>
</dbReference>
<dbReference type="EMBL" id="VLLB01000009">
    <property type="protein sequence ID" value="TWI62180.1"/>
    <property type="molecule type" value="Genomic_DNA"/>
</dbReference>
<protein>
    <submittedName>
        <fullName evidence="9">Putative ABC transport system ATP-binding protein</fullName>
    </submittedName>
</protein>
<keyword evidence="6" id="KW-0046">Antibiotic resistance</keyword>
<keyword evidence="2" id="KW-1003">Cell membrane</keyword>
<keyword evidence="5" id="KW-0812">Transmembrane</keyword>
<dbReference type="RefSeq" id="WP_229474795.1">
    <property type="nucleotide sequence ID" value="NZ_VLLB01000009.1"/>
</dbReference>
<keyword evidence="5" id="KW-0472">Membrane</keyword>
<keyword evidence="3" id="KW-0547">Nucleotide-binding</keyword>
<evidence type="ECO:0000256" key="4">
    <source>
        <dbReference type="ARBA" id="ARBA00022840"/>
    </source>
</evidence>
<evidence type="ECO:0000259" key="8">
    <source>
        <dbReference type="PROSITE" id="PS50893"/>
    </source>
</evidence>
<dbReference type="Gene3D" id="3.40.50.300">
    <property type="entry name" value="P-loop containing nucleotide triphosphate hydrolases"/>
    <property type="match status" value="1"/>
</dbReference>
<dbReference type="PROSITE" id="PS50893">
    <property type="entry name" value="ABC_TRANSPORTER_2"/>
    <property type="match status" value="1"/>
</dbReference>
<keyword evidence="1" id="KW-0813">Transport</keyword>
<evidence type="ECO:0000256" key="2">
    <source>
        <dbReference type="ARBA" id="ARBA00022475"/>
    </source>
</evidence>
<comment type="caution">
    <text evidence="9">The sequence shown here is derived from an EMBL/GenBank/DDBJ whole genome shotgun (WGS) entry which is preliminary data.</text>
</comment>
<dbReference type="SUPFAM" id="SSF52540">
    <property type="entry name" value="P-loop containing nucleoside triphosphate hydrolases"/>
    <property type="match status" value="1"/>
</dbReference>
<accession>A0A562R162</accession>
<keyword evidence="4 9" id="KW-0067">ATP-binding</keyword>
<evidence type="ECO:0000256" key="1">
    <source>
        <dbReference type="ARBA" id="ARBA00022448"/>
    </source>
</evidence>
<dbReference type="AlphaFoldDB" id="A0A562R162"/>
<dbReference type="FunFam" id="3.40.50.300:FF:000032">
    <property type="entry name" value="Export ABC transporter ATP-binding protein"/>
    <property type="match status" value="1"/>
</dbReference>
<comment type="similarity">
    <text evidence="7">Belongs to the ABC transporter superfamily. Macrolide exporter (TC 3.A.1.122) family.</text>
</comment>
<dbReference type="GO" id="GO:0022857">
    <property type="term" value="F:transmembrane transporter activity"/>
    <property type="evidence" value="ECO:0007669"/>
    <property type="project" value="UniProtKB-ARBA"/>
</dbReference>
<sequence length="261" mass="27666">MQGIAMNPAAPHALPPAAAVVELRRVSKHYQLGDSRIDALRQVSLAIRPGEFVAVWGPSGSGKSTLCNLVGLLDAPSSGQVLFDGTDVATLSDNQRSIARNRSIGFVFQNFNLVPVLSALENVMLPLQIGRAGTRQARAAALRRLDEVGLSTHLAHRPARLSGGQQQRVAIARALIGAPALVVADEPTANLDSSNALRVIALMRRIGHAEGTAFVFSTHDERLLDRVDRRLRMHDGVLVEEGAAAVPPVPAVSAPATQVTS</sequence>
<dbReference type="GO" id="GO:0098796">
    <property type="term" value="C:membrane protein complex"/>
    <property type="evidence" value="ECO:0007669"/>
    <property type="project" value="UniProtKB-ARBA"/>
</dbReference>
<dbReference type="CDD" id="cd03255">
    <property type="entry name" value="ABC_MJ0796_LolCDE_FtsE"/>
    <property type="match status" value="1"/>
</dbReference>
<dbReference type="InterPro" id="IPR003439">
    <property type="entry name" value="ABC_transporter-like_ATP-bd"/>
</dbReference>
<reference evidence="9 10" key="1">
    <citation type="journal article" date="2015" name="Stand. Genomic Sci.">
        <title>Genomic Encyclopedia of Bacterial and Archaeal Type Strains, Phase III: the genomes of soil and plant-associated and newly described type strains.</title>
        <authorList>
            <person name="Whitman W.B."/>
            <person name="Woyke T."/>
            <person name="Klenk H.P."/>
            <person name="Zhou Y."/>
            <person name="Lilburn T.G."/>
            <person name="Beck B.J."/>
            <person name="De Vos P."/>
            <person name="Vandamme P."/>
            <person name="Eisen J.A."/>
            <person name="Garrity G."/>
            <person name="Hugenholtz P."/>
            <person name="Kyrpides N.C."/>
        </authorList>
    </citation>
    <scope>NUCLEOTIDE SEQUENCE [LARGE SCALE GENOMIC DNA]</scope>
    <source>
        <strain evidence="9 10">CGMCC 1.10822</strain>
    </source>
</reference>
<evidence type="ECO:0000256" key="5">
    <source>
        <dbReference type="ARBA" id="ARBA00022989"/>
    </source>
</evidence>
<dbReference type="InterPro" id="IPR017911">
    <property type="entry name" value="MacB-like_ATP-bd"/>
</dbReference>
<keyword evidence="5" id="KW-1133">Transmembrane helix</keyword>
<evidence type="ECO:0000256" key="3">
    <source>
        <dbReference type="ARBA" id="ARBA00022741"/>
    </source>
</evidence>
<gene>
    <name evidence="9" type="ORF">IP91_04289</name>
</gene>
<dbReference type="GO" id="GO:0016887">
    <property type="term" value="F:ATP hydrolysis activity"/>
    <property type="evidence" value="ECO:0007669"/>
    <property type="project" value="InterPro"/>
</dbReference>
<evidence type="ECO:0000313" key="9">
    <source>
        <dbReference type="EMBL" id="TWI62180.1"/>
    </source>
</evidence>
<dbReference type="PANTHER" id="PTHR24220:SF689">
    <property type="entry name" value="LIPOPROTEIN-RELEASING SYSTEM ATP-BINDING PROTEIN LOLD"/>
    <property type="match status" value="1"/>
</dbReference>
<evidence type="ECO:0000256" key="6">
    <source>
        <dbReference type="ARBA" id="ARBA00023251"/>
    </source>
</evidence>
<evidence type="ECO:0000313" key="10">
    <source>
        <dbReference type="Proteomes" id="UP000318431"/>
    </source>
</evidence>
<organism evidence="9 10">
    <name type="scientific">Pseudoduganella lurida</name>
    <dbReference type="NCBI Taxonomy" id="1036180"/>
    <lineage>
        <taxon>Bacteria</taxon>
        <taxon>Pseudomonadati</taxon>
        <taxon>Pseudomonadota</taxon>
        <taxon>Betaproteobacteria</taxon>
        <taxon>Burkholderiales</taxon>
        <taxon>Oxalobacteraceae</taxon>
        <taxon>Telluria group</taxon>
        <taxon>Pseudoduganella</taxon>
    </lineage>
</organism>
<dbReference type="GO" id="GO:0005886">
    <property type="term" value="C:plasma membrane"/>
    <property type="evidence" value="ECO:0007669"/>
    <property type="project" value="TreeGrafter"/>
</dbReference>
<evidence type="ECO:0000256" key="7">
    <source>
        <dbReference type="ARBA" id="ARBA00038388"/>
    </source>
</evidence>
<dbReference type="PANTHER" id="PTHR24220">
    <property type="entry name" value="IMPORT ATP-BINDING PROTEIN"/>
    <property type="match status" value="1"/>
</dbReference>
<proteinExistence type="inferred from homology"/>
<dbReference type="InterPro" id="IPR017871">
    <property type="entry name" value="ABC_transporter-like_CS"/>
</dbReference>
<dbReference type="InterPro" id="IPR027417">
    <property type="entry name" value="P-loop_NTPase"/>
</dbReference>
<dbReference type="GO" id="GO:0046677">
    <property type="term" value="P:response to antibiotic"/>
    <property type="evidence" value="ECO:0007669"/>
    <property type="project" value="UniProtKB-KW"/>
</dbReference>
<dbReference type="InterPro" id="IPR003593">
    <property type="entry name" value="AAA+_ATPase"/>
</dbReference>
<dbReference type="Proteomes" id="UP000318431">
    <property type="component" value="Unassembled WGS sequence"/>
</dbReference>
<keyword evidence="10" id="KW-1185">Reference proteome</keyword>
<dbReference type="GO" id="GO:0005524">
    <property type="term" value="F:ATP binding"/>
    <property type="evidence" value="ECO:0007669"/>
    <property type="project" value="UniProtKB-KW"/>
</dbReference>
<dbReference type="SMART" id="SM00382">
    <property type="entry name" value="AAA"/>
    <property type="match status" value="1"/>
</dbReference>
<name>A0A562R162_9BURK</name>